<proteinExistence type="predicted"/>
<reference evidence="1" key="1">
    <citation type="submission" date="2022-07" db="EMBL/GenBank/DDBJ databases">
        <title>Genome Sequence of Lecanicillium saksenae.</title>
        <authorList>
            <person name="Buettner E."/>
        </authorList>
    </citation>
    <scope>NUCLEOTIDE SEQUENCE</scope>
    <source>
        <strain evidence="1">VT-O1</strain>
    </source>
</reference>
<evidence type="ECO:0000313" key="1">
    <source>
        <dbReference type="EMBL" id="KAJ3496521.1"/>
    </source>
</evidence>
<protein>
    <submittedName>
        <fullName evidence="1">Uncharacterized protein</fullName>
    </submittedName>
</protein>
<evidence type="ECO:0000313" key="2">
    <source>
        <dbReference type="Proteomes" id="UP001148737"/>
    </source>
</evidence>
<name>A0ACC1R325_9HYPO</name>
<comment type="caution">
    <text evidence="1">The sequence shown here is derived from an EMBL/GenBank/DDBJ whole genome shotgun (WGS) entry which is preliminary data.</text>
</comment>
<accession>A0ACC1R325</accession>
<gene>
    <name evidence="1" type="ORF">NLG97_g2598</name>
</gene>
<dbReference type="Proteomes" id="UP001148737">
    <property type="component" value="Unassembled WGS sequence"/>
</dbReference>
<organism evidence="1 2">
    <name type="scientific">Lecanicillium saksenae</name>
    <dbReference type="NCBI Taxonomy" id="468837"/>
    <lineage>
        <taxon>Eukaryota</taxon>
        <taxon>Fungi</taxon>
        <taxon>Dikarya</taxon>
        <taxon>Ascomycota</taxon>
        <taxon>Pezizomycotina</taxon>
        <taxon>Sordariomycetes</taxon>
        <taxon>Hypocreomycetidae</taxon>
        <taxon>Hypocreales</taxon>
        <taxon>Cordycipitaceae</taxon>
        <taxon>Lecanicillium</taxon>
    </lineage>
</organism>
<sequence>MAEDRKSSSVATELEKPQIDALEVVQRGPSAAEVDTLIADMERELEADGGLKTGFFHVNFANPKHFTWLLVAFASMGGLLSGLDQSLISGANLYLPKDLHFSERQNSLVNAGMPLGAVGGALILSPANEYCGRKWAIIISIILYTIGAALEAGSINFGMMVAGRVILGMGVGLEGGTVPVYVAETVERRIRGNLVSLYQFNIALGEVLGYAVAAIFLKVPGNWRYILGSSLLFSTIMFFGMLFLPESPRFLMHKGKKLEAFKVWKRIRGVADADSKEEFYIMACAVQEEDTAVQEGAKNKNYPWMDFFTVPRARRALIYANMMVILGQATGVNSLMYYMSVLMNAIGFNETDANYMSLVGGGSLLIGTIPAIFLMETCGRRFWAITMLPGFFIGLVLIGVAYQFDPHTNLKAAEGIYLTGLIIYMGFFGSYACLTWVVPSEVYPTYLRSYGMTVSDALLFLVSFIVTYNFSAMRDAMTPTGLLLGFYGGIAVIGEVYQIFFMPETKDKTLEEIDLVFSRSTMDIVRENWQGVKQTLHDLSRGNFRKILAEQTKQRKSEDKANA</sequence>
<keyword evidence="2" id="KW-1185">Reference proteome</keyword>
<dbReference type="EMBL" id="JANAKD010000182">
    <property type="protein sequence ID" value="KAJ3496521.1"/>
    <property type="molecule type" value="Genomic_DNA"/>
</dbReference>